<evidence type="ECO:0000256" key="2">
    <source>
        <dbReference type="ARBA" id="ARBA00023125"/>
    </source>
</evidence>
<dbReference type="InterPro" id="IPR036527">
    <property type="entry name" value="SCP2_sterol-bd_dom_sf"/>
</dbReference>
<evidence type="ECO:0000313" key="5">
    <source>
        <dbReference type="EMBL" id="XBT85080.1"/>
    </source>
</evidence>
<dbReference type="AlphaFoldDB" id="A0AAU7RB00"/>
<protein>
    <submittedName>
        <fullName evidence="5">Winged helix-turn-helix transcriptional regulator</fullName>
    </submittedName>
</protein>
<feature type="domain" description="HTH hxlR-type" evidence="4">
    <location>
        <begin position="14"/>
        <end position="110"/>
    </location>
</feature>
<keyword evidence="3" id="KW-0804">Transcription</keyword>
<dbReference type="InterPro" id="IPR036388">
    <property type="entry name" value="WH-like_DNA-bd_sf"/>
</dbReference>
<dbReference type="SUPFAM" id="SSF46785">
    <property type="entry name" value="Winged helix' DNA-binding domain"/>
    <property type="match status" value="1"/>
</dbReference>
<dbReference type="Gene3D" id="1.10.10.10">
    <property type="entry name" value="Winged helix-like DNA-binding domain superfamily/Winged helix DNA-binding domain"/>
    <property type="match status" value="1"/>
</dbReference>
<dbReference type="RefSeq" id="WP_349881205.1">
    <property type="nucleotide sequence ID" value="NZ_CP157974.1"/>
</dbReference>
<organism evidence="5">
    <name type="scientific">Micromonospora sp. HUAS YX12</name>
    <dbReference type="NCBI Taxonomy" id="3156396"/>
    <lineage>
        <taxon>Bacteria</taxon>
        <taxon>Bacillati</taxon>
        <taxon>Actinomycetota</taxon>
        <taxon>Actinomycetes</taxon>
        <taxon>Micromonosporales</taxon>
        <taxon>Micromonosporaceae</taxon>
        <taxon>Micromonospora</taxon>
    </lineage>
</organism>
<reference evidence="5" key="1">
    <citation type="submission" date="2024-06" db="EMBL/GenBank/DDBJ databases">
        <title>Micromonospora sp. strain HUAS YX12 genome sequences.</title>
        <authorList>
            <person name="Mo P."/>
        </authorList>
    </citation>
    <scope>NUCLEOTIDE SEQUENCE</scope>
    <source>
        <strain evidence="5">HUAS YX12</strain>
    </source>
</reference>
<dbReference type="PROSITE" id="PS51118">
    <property type="entry name" value="HTH_HXLR"/>
    <property type="match status" value="1"/>
</dbReference>
<dbReference type="InterPro" id="IPR036390">
    <property type="entry name" value="WH_DNA-bd_sf"/>
</dbReference>
<dbReference type="EMBL" id="CP157974">
    <property type="protein sequence ID" value="XBT85080.1"/>
    <property type="molecule type" value="Genomic_DNA"/>
</dbReference>
<dbReference type="Gene3D" id="3.30.1050.10">
    <property type="entry name" value="SCP2 sterol-binding domain"/>
    <property type="match status" value="1"/>
</dbReference>
<name>A0AAU7RB00_9ACTN</name>
<dbReference type="GO" id="GO:0003677">
    <property type="term" value="F:DNA binding"/>
    <property type="evidence" value="ECO:0007669"/>
    <property type="project" value="UniProtKB-KW"/>
</dbReference>
<dbReference type="Pfam" id="PF01638">
    <property type="entry name" value="HxlR"/>
    <property type="match status" value="1"/>
</dbReference>
<evidence type="ECO:0000259" key="4">
    <source>
        <dbReference type="PROSITE" id="PS51118"/>
    </source>
</evidence>
<dbReference type="InterPro" id="IPR002577">
    <property type="entry name" value="HTH_HxlR"/>
</dbReference>
<proteinExistence type="predicted"/>
<gene>
    <name evidence="5" type="ORF">ABIH81_26430</name>
</gene>
<sequence>MNGARGKRSYDQQCALAYALDVVGERWTLLVIRELLHGPRRYSQLLEALPGIGTNLLAARLAALVDAGLLTPTEPRKRTGGYQLTDLGRSLHEPILGLSRFGLAYAAGHELPSGATVRASWAVLAIEAMVDDGRTGEIDESYEFRVDDEIFHVDVRAGHAEVVAGPADAPSLTVRTDARSFFSLGMRQLDPIEALVSGQVAAVGVPAAVTRCLRLLGITPDVAVSTDRLADVGPAPV</sequence>
<evidence type="ECO:0000256" key="3">
    <source>
        <dbReference type="ARBA" id="ARBA00023163"/>
    </source>
</evidence>
<evidence type="ECO:0000256" key="1">
    <source>
        <dbReference type="ARBA" id="ARBA00023015"/>
    </source>
</evidence>
<accession>A0AAU7RB00</accession>
<dbReference type="PANTHER" id="PTHR33204">
    <property type="entry name" value="TRANSCRIPTIONAL REGULATOR, MARR FAMILY"/>
    <property type="match status" value="1"/>
</dbReference>
<dbReference type="PANTHER" id="PTHR33204:SF18">
    <property type="entry name" value="TRANSCRIPTIONAL REGULATORY PROTEIN"/>
    <property type="match status" value="1"/>
</dbReference>
<dbReference type="SUPFAM" id="SSF55718">
    <property type="entry name" value="SCP-like"/>
    <property type="match status" value="1"/>
</dbReference>
<keyword evidence="1" id="KW-0805">Transcription regulation</keyword>
<keyword evidence="2" id="KW-0238">DNA-binding</keyword>